<keyword evidence="1" id="KW-0732">Signal</keyword>
<proteinExistence type="predicted"/>
<evidence type="ECO:0000313" key="3">
    <source>
        <dbReference type="Proteomes" id="UP001428341"/>
    </source>
</evidence>
<organism evidence="2 3">
    <name type="scientific">Citrus x changshan-huyou</name>
    <dbReference type="NCBI Taxonomy" id="2935761"/>
    <lineage>
        <taxon>Eukaryota</taxon>
        <taxon>Viridiplantae</taxon>
        <taxon>Streptophyta</taxon>
        <taxon>Embryophyta</taxon>
        <taxon>Tracheophyta</taxon>
        <taxon>Spermatophyta</taxon>
        <taxon>Magnoliopsida</taxon>
        <taxon>eudicotyledons</taxon>
        <taxon>Gunneridae</taxon>
        <taxon>Pentapetalae</taxon>
        <taxon>rosids</taxon>
        <taxon>malvids</taxon>
        <taxon>Sapindales</taxon>
        <taxon>Rutaceae</taxon>
        <taxon>Aurantioideae</taxon>
        <taxon>Citrus</taxon>
    </lineage>
</organism>
<name>A0AAP0ML78_9ROSI</name>
<keyword evidence="3" id="KW-1185">Reference proteome</keyword>
<dbReference type="EMBL" id="JBCGBO010000003">
    <property type="protein sequence ID" value="KAK9215524.1"/>
    <property type="molecule type" value="Genomic_DNA"/>
</dbReference>
<sequence length="90" mass="10890">MWAFFIFHWLGILKNSNNVIIGFKLNYDILLLTLFKCKKFTSVFPREAWDLSVKKNCCFFLLKLERSYLQLGFGIGIIEWKFYERNLRLK</sequence>
<accession>A0AAP0ML78</accession>
<gene>
    <name evidence="2" type="ORF">WN944_007529</name>
</gene>
<evidence type="ECO:0000256" key="1">
    <source>
        <dbReference type="SAM" id="SignalP"/>
    </source>
</evidence>
<dbReference type="AlphaFoldDB" id="A0AAP0ML78"/>
<reference evidence="2 3" key="1">
    <citation type="submission" date="2024-05" db="EMBL/GenBank/DDBJ databases">
        <title>Haplotype-resolved chromosome-level genome assembly of Huyou (Citrus changshanensis).</title>
        <authorList>
            <person name="Miao C."/>
            <person name="Chen W."/>
            <person name="Wu Y."/>
            <person name="Wang L."/>
            <person name="Zhao S."/>
            <person name="Grierson D."/>
            <person name="Xu C."/>
            <person name="Chen K."/>
        </authorList>
    </citation>
    <scope>NUCLEOTIDE SEQUENCE [LARGE SCALE GENOMIC DNA]</scope>
    <source>
        <strain evidence="2">01-14</strain>
        <tissue evidence="2">Leaf</tissue>
    </source>
</reference>
<feature type="chain" id="PRO_5042899575" evidence="1">
    <location>
        <begin position="19"/>
        <end position="90"/>
    </location>
</feature>
<protein>
    <submittedName>
        <fullName evidence="2">Uncharacterized protein</fullName>
    </submittedName>
</protein>
<dbReference type="Proteomes" id="UP001428341">
    <property type="component" value="Unassembled WGS sequence"/>
</dbReference>
<feature type="signal peptide" evidence="1">
    <location>
        <begin position="1"/>
        <end position="18"/>
    </location>
</feature>
<comment type="caution">
    <text evidence="2">The sequence shown here is derived from an EMBL/GenBank/DDBJ whole genome shotgun (WGS) entry which is preliminary data.</text>
</comment>
<evidence type="ECO:0000313" key="2">
    <source>
        <dbReference type="EMBL" id="KAK9215524.1"/>
    </source>
</evidence>